<evidence type="ECO:0000313" key="3">
    <source>
        <dbReference type="EMBL" id="RNI32944.1"/>
    </source>
</evidence>
<comment type="caution">
    <text evidence="3">The sequence shown here is derived from an EMBL/GenBank/DDBJ whole genome shotgun (WGS) entry which is preliminary data.</text>
</comment>
<keyword evidence="1" id="KW-1133">Transmembrane helix</keyword>
<proteinExistence type="predicted"/>
<dbReference type="InterPro" id="IPR007349">
    <property type="entry name" value="DUF418"/>
</dbReference>
<name>A0A3M9N561_9BACT</name>
<dbReference type="OrthoDB" id="9807744at2"/>
<dbReference type="EMBL" id="RJJE01000001">
    <property type="protein sequence ID" value="RNI32944.1"/>
    <property type="molecule type" value="Genomic_DNA"/>
</dbReference>
<feature type="transmembrane region" description="Helical" evidence="1">
    <location>
        <begin position="294"/>
        <end position="318"/>
    </location>
</feature>
<sequence length="405" mass="45660">MGWMPYFCVNFGKLIKATVTKVSPGTLSEPAFSSSRRELSLDVLRGFSLVGVGAANLMVFNAEAGHIEAYAQAFTGTLNHYIVSFFIIFLWGKYFPVFAFLFGLSAALALESKGVRPFWKRAWVLGALGVLQLIFIWKGDVLHQYALMSLLLLPLRHLSVPARIYLVVALYLVSFADVFLPHGLGDASLPLQLSTSDVFREGTFGEVFQRRMELYWKEAWSWEALFYQLRIFAWLLLGYLVGEKKRFRAYVQPSRVYLVLGVGVLVMVSAAFLIHVTGLRGEAVRPLGENLLKAFFSSLFYAGDVLLLLVLPLALYVTGIGKKVLEALAPFGKMTLTHYLTQNLLFSFVFYGYGWGLYGKVAPVILWMGYLLLVTVQVLVSIWWLRRFGQGPMEKVVRYFTTART</sequence>
<reference evidence="3 4" key="1">
    <citation type="submission" date="2018-11" db="EMBL/GenBank/DDBJ databases">
        <title>Rufibacter latericius sp. nov., isolated from water in Baiyang Lake.</title>
        <authorList>
            <person name="Yang Y."/>
        </authorList>
    </citation>
    <scope>NUCLEOTIDE SEQUENCE [LARGE SCALE GENOMIC DNA]</scope>
    <source>
        <strain evidence="3 4">MCC P1</strain>
    </source>
</reference>
<evidence type="ECO:0000313" key="4">
    <source>
        <dbReference type="Proteomes" id="UP000271010"/>
    </source>
</evidence>
<evidence type="ECO:0000259" key="2">
    <source>
        <dbReference type="Pfam" id="PF04235"/>
    </source>
</evidence>
<dbReference type="AlphaFoldDB" id="A0A3M9N561"/>
<feature type="domain" description="DUF418" evidence="2">
    <location>
        <begin position="258"/>
        <end position="402"/>
    </location>
</feature>
<dbReference type="PANTHER" id="PTHR30590">
    <property type="entry name" value="INNER MEMBRANE PROTEIN"/>
    <property type="match status" value="1"/>
</dbReference>
<feature type="transmembrane region" description="Helical" evidence="1">
    <location>
        <begin position="82"/>
        <end position="106"/>
    </location>
</feature>
<accession>A0A3M9N561</accession>
<feature type="transmembrane region" description="Helical" evidence="1">
    <location>
        <begin position="43"/>
        <end position="62"/>
    </location>
</feature>
<keyword evidence="4" id="KW-1185">Reference proteome</keyword>
<keyword evidence="1" id="KW-0472">Membrane</keyword>
<dbReference type="Pfam" id="PF04235">
    <property type="entry name" value="DUF418"/>
    <property type="match status" value="1"/>
</dbReference>
<evidence type="ECO:0000256" key="1">
    <source>
        <dbReference type="SAM" id="Phobius"/>
    </source>
</evidence>
<dbReference type="PANTHER" id="PTHR30590:SF2">
    <property type="entry name" value="INNER MEMBRANE PROTEIN"/>
    <property type="match status" value="1"/>
</dbReference>
<feature type="transmembrane region" description="Helical" evidence="1">
    <location>
        <begin position="118"/>
        <end position="136"/>
    </location>
</feature>
<gene>
    <name evidence="3" type="ORF">EFA69_00540</name>
</gene>
<feature type="transmembrane region" description="Helical" evidence="1">
    <location>
        <begin position="364"/>
        <end position="385"/>
    </location>
</feature>
<protein>
    <submittedName>
        <fullName evidence="3">DUF418 domain-containing protein</fullName>
    </submittedName>
</protein>
<keyword evidence="1" id="KW-0812">Transmembrane</keyword>
<feature type="transmembrane region" description="Helical" evidence="1">
    <location>
        <begin position="165"/>
        <end position="184"/>
    </location>
</feature>
<feature type="transmembrane region" description="Helical" evidence="1">
    <location>
        <begin position="254"/>
        <end position="274"/>
    </location>
</feature>
<feature type="transmembrane region" description="Helical" evidence="1">
    <location>
        <begin position="224"/>
        <end position="242"/>
    </location>
</feature>
<dbReference type="Proteomes" id="UP000271010">
    <property type="component" value="Unassembled WGS sequence"/>
</dbReference>
<organism evidence="3 4">
    <name type="scientific">Rufibacter immobilis</name>
    <dbReference type="NCBI Taxonomy" id="1348778"/>
    <lineage>
        <taxon>Bacteria</taxon>
        <taxon>Pseudomonadati</taxon>
        <taxon>Bacteroidota</taxon>
        <taxon>Cytophagia</taxon>
        <taxon>Cytophagales</taxon>
        <taxon>Hymenobacteraceae</taxon>
        <taxon>Rufibacter</taxon>
    </lineage>
</organism>
<dbReference type="InterPro" id="IPR052529">
    <property type="entry name" value="Bact_Transport_Assoc"/>
</dbReference>
<feature type="transmembrane region" description="Helical" evidence="1">
    <location>
        <begin position="339"/>
        <end position="358"/>
    </location>
</feature>